<dbReference type="Proteomes" id="UP000315700">
    <property type="component" value="Chromosome"/>
</dbReference>
<organism evidence="1 2">
    <name type="scientific">Caulifigura coniformis</name>
    <dbReference type="NCBI Taxonomy" id="2527983"/>
    <lineage>
        <taxon>Bacteria</taxon>
        <taxon>Pseudomonadati</taxon>
        <taxon>Planctomycetota</taxon>
        <taxon>Planctomycetia</taxon>
        <taxon>Planctomycetales</taxon>
        <taxon>Planctomycetaceae</taxon>
        <taxon>Caulifigura</taxon>
    </lineage>
</organism>
<dbReference type="EMBL" id="CP036271">
    <property type="protein sequence ID" value="QDT56012.1"/>
    <property type="molecule type" value="Genomic_DNA"/>
</dbReference>
<dbReference type="RefSeq" id="WP_145032713.1">
    <property type="nucleotide sequence ID" value="NZ_CP036271.1"/>
</dbReference>
<proteinExistence type="predicted"/>
<evidence type="ECO:0000313" key="2">
    <source>
        <dbReference type="Proteomes" id="UP000315700"/>
    </source>
</evidence>
<name>A0A517SIS0_9PLAN</name>
<keyword evidence="2" id="KW-1185">Reference proteome</keyword>
<dbReference type="AlphaFoldDB" id="A0A517SIS0"/>
<reference evidence="1 2" key="1">
    <citation type="submission" date="2019-02" db="EMBL/GenBank/DDBJ databases">
        <title>Deep-cultivation of Planctomycetes and their phenomic and genomic characterization uncovers novel biology.</title>
        <authorList>
            <person name="Wiegand S."/>
            <person name="Jogler M."/>
            <person name="Boedeker C."/>
            <person name="Pinto D."/>
            <person name="Vollmers J."/>
            <person name="Rivas-Marin E."/>
            <person name="Kohn T."/>
            <person name="Peeters S.H."/>
            <person name="Heuer A."/>
            <person name="Rast P."/>
            <person name="Oberbeckmann S."/>
            <person name="Bunk B."/>
            <person name="Jeske O."/>
            <person name="Meyerdierks A."/>
            <person name="Storesund J.E."/>
            <person name="Kallscheuer N."/>
            <person name="Luecker S."/>
            <person name="Lage O.M."/>
            <person name="Pohl T."/>
            <person name="Merkel B.J."/>
            <person name="Hornburger P."/>
            <person name="Mueller R.-W."/>
            <person name="Bruemmer F."/>
            <person name="Labrenz M."/>
            <person name="Spormann A.M."/>
            <person name="Op den Camp H."/>
            <person name="Overmann J."/>
            <person name="Amann R."/>
            <person name="Jetten M.S.M."/>
            <person name="Mascher T."/>
            <person name="Medema M.H."/>
            <person name="Devos D.P."/>
            <person name="Kaster A.-K."/>
            <person name="Ovreas L."/>
            <person name="Rohde M."/>
            <person name="Galperin M.Y."/>
            <person name="Jogler C."/>
        </authorList>
    </citation>
    <scope>NUCLEOTIDE SEQUENCE [LARGE SCALE GENOMIC DNA]</scope>
    <source>
        <strain evidence="1 2">Pan44</strain>
    </source>
</reference>
<protein>
    <submittedName>
        <fullName evidence="1">Uncharacterized protein</fullName>
    </submittedName>
</protein>
<evidence type="ECO:0000313" key="1">
    <source>
        <dbReference type="EMBL" id="QDT56012.1"/>
    </source>
</evidence>
<sequence length="180" mass="20093">MGASPYQNLAPWHSDPGMALKHLQATFVAENYDLPSVIREHLQGSREAVQISQDEGDPYGLVDLYRENVEYLESILDQPIPDSAPERIAILQRIWQSGGEGLGNILDINGISERIEPLTARVLSRDELIEACGTHQPSKRQAPEIFSRLAGDIDRGQCICFPVYEAETPIGWWFAGYSID</sequence>
<accession>A0A517SIS0</accession>
<gene>
    <name evidence="1" type="ORF">Pan44_40610</name>
</gene>
<dbReference type="OrthoDB" id="284811at2"/>
<dbReference type="KEGG" id="ccos:Pan44_40610"/>
<dbReference type="InParanoid" id="A0A517SIS0"/>